<evidence type="ECO:0000313" key="1">
    <source>
        <dbReference type="EMBL" id="VDK86850.1"/>
    </source>
</evidence>
<protein>
    <submittedName>
        <fullName evidence="1">Uncharacterized protein</fullName>
    </submittedName>
</protein>
<organism evidence="1 2">
    <name type="scientific">Litomosoides sigmodontis</name>
    <name type="common">Filarial nematode worm</name>
    <dbReference type="NCBI Taxonomy" id="42156"/>
    <lineage>
        <taxon>Eukaryota</taxon>
        <taxon>Metazoa</taxon>
        <taxon>Ecdysozoa</taxon>
        <taxon>Nematoda</taxon>
        <taxon>Chromadorea</taxon>
        <taxon>Rhabditida</taxon>
        <taxon>Spirurina</taxon>
        <taxon>Spiruromorpha</taxon>
        <taxon>Filarioidea</taxon>
        <taxon>Onchocercidae</taxon>
        <taxon>Litomosoides</taxon>
    </lineage>
</organism>
<gene>
    <name evidence="1" type="ORF">NLS_LOCUS7844</name>
</gene>
<accession>A0A3P6U6K5</accession>
<evidence type="ECO:0000313" key="2">
    <source>
        <dbReference type="Proteomes" id="UP000277928"/>
    </source>
</evidence>
<name>A0A3P6U6K5_LITSI</name>
<reference evidence="1 2" key="1">
    <citation type="submission" date="2018-08" db="EMBL/GenBank/DDBJ databases">
        <authorList>
            <person name="Laetsch R D."/>
            <person name="Stevens L."/>
            <person name="Kumar S."/>
            <person name="Blaxter L. M."/>
        </authorList>
    </citation>
    <scope>NUCLEOTIDE SEQUENCE [LARGE SCALE GENOMIC DNA]</scope>
</reference>
<proteinExistence type="predicted"/>
<dbReference type="EMBL" id="UYRX01000878">
    <property type="protein sequence ID" value="VDK86850.1"/>
    <property type="molecule type" value="Genomic_DNA"/>
</dbReference>
<dbReference type="AlphaFoldDB" id="A0A3P6U6K5"/>
<dbReference type="Proteomes" id="UP000277928">
    <property type="component" value="Unassembled WGS sequence"/>
</dbReference>
<sequence length="66" mass="7767">MTAFLQHDVCNNRKRRIIRGKSEFESDVVNFFLVFHRNTRISGCEVAGINNCFPWVVRSKDYCVIE</sequence>
<keyword evidence="2" id="KW-1185">Reference proteome</keyword>